<dbReference type="Proteomes" id="UP000605990">
    <property type="component" value="Unassembled WGS sequence"/>
</dbReference>
<dbReference type="InterPro" id="IPR007712">
    <property type="entry name" value="RelE/ParE_toxin"/>
</dbReference>
<gene>
    <name evidence="2" type="ORF">H8R27_09565</name>
</gene>
<evidence type="ECO:0000313" key="2">
    <source>
        <dbReference type="EMBL" id="MBC5835133.1"/>
    </source>
</evidence>
<proteinExistence type="predicted"/>
<evidence type="ECO:0000313" key="3">
    <source>
        <dbReference type="Proteomes" id="UP000605990"/>
    </source>
</evidence>
<protein>
    <submittedName>
        <fullName evidence="2">Type II toxin-antitoxin system RelE/ParE family toxin</fullName>
    </submittedName>
</protein>
<evidence type="ECO:0000256" key="1">
    <source>
        <dbReference type="ARBA" id="ARBA00022649"/>
    </source>
</evidence>
<dbReference type="Pfam" id="PF05016">
    <property type="entry name" value="ParE_toxin"/>
    <property type="match status" value="1"/>
</dbReference>
<organism evidence="2 3">
    <name type="scientific">Flavobacterium bernardetii</name>
    <dbReference type="NCBI Taxonomy" id="2813823"/>
    <lineage>
        <taxon>Bacteria</taxon>
        <taxon>Pseudomonadati</taxon>
        <taxon>Bacteroidota</taxon>
        <taxon>Flavobacteriia</taxon>
        <taxon>Flavobacteriales</taxon>
        <taxon>Flavobacteriaceae</taxon>
        <taxon>Flavobacterium</taxon>
    </lineage>
</organism>
<dbReference type="InterPro" id="IPR035093">
    <property type="entry name" value="RelE/ParE_toxin_dom_sf"/>
</dbReference>
<sequence>MKYSLKLVPFVYKDLQKAKKWYTTINPELANDFKEKVNQEFEYINQFPKNYQKKHNEIRQAFVTRFPYTIYYTIEEELKTILVIGVLAQKQSFEKIKKRV</sequence>
<accession>A0ABR7IZK2</accession>
<comment type="caution">
    <text evidence="2">The sequence shown here is derived from an EMBL/GenBank/DDBJ whole genome shotgun (WGS) entry which is preliminary data.</text>
</comment>
<reference evidence="2 3" key="1">
    <citation type="submission" date="2020-08" db="EMBL/GenBank/DDBJ databases">
        <title>Description of novel Flavobacterium F-408 isolate.</title>
        <authorList>
            <person name="Saticioglu I.B."/>
            <person name="Duman M."/>
            <person name="Altun S."/>
        </authorList>
    </citation>
    <scope>NUCLEOTIDE SEQUENCE [LARGE SCALE GENOMIC DNA]</scope>
    <source>
        <strain evidence="2 3">F-408</strain>
    </source>
</reference>
<keyword evidence="3" id="KW-1185">Reference proteome</keyword>
<dbReference type="Gene3D" id="3.30.2310.20">
    <property type="entry name" value="RelE-like"/>
    <property type="match status" value="1"/>
</dbReference>
<dbReference type="EMBL" id="JACRUN010000005">
    <property type="protein sequence ID" value="MBC5835133.1"/>
    <property type="molecule type" value="Genomic_DNA"/>
</dbReference>
<keyword evidence="1" id="KW-1277">Toxin-antitoxin system</keyword>
<dbReference type="RefSeq" id="WP_166129217.1">
    <property type="nucleotide sequence ID" value="NZ_JAANOQ010000006.1"/>
</dbReference>
<name>A0ABR7IZK2_9FLAO</name>